<dbReference type="Gene3D" id="1.20.1280.50">
    <property type="match status" value="1"/>
</dbReference>
<accession>A0A8H4TK82</accession>
<dbReference type="OrthoDB" id="9984533at2759"/>
<keyword evidence="3" id="KW-1185">Reference proteome</keyword>
<dbReference type="InterPro" id="IPR036404">
    <property type="entry name" value="Jacalin-like_lectin_dom_sf"/>
</dbReference>
<proteinExistence type="predicted"/>
<dbReference type="PROSITE" id="PS50181">
    <property type="entry name" value="FBOX"/>
    <property type="match status" value="1"/>
</dbReference>
<dbReference type="Proteomes" id="UP000622797">
    <property type="component" value="Unassembled WGS sequence"/>
</dbReference>
<evidence type="ECO:0000313" key="3">
    <source>
        <dbReference type="Proteomes" id="UP000622797"/>
    </source>
</evidence>
<dbReference type="InterPro" id="IPR036047">
    <property type="entry name" value="F-box-like_dom_sf"/>
</dbReference>
<dbReference type="SMART" id="SM00256">
    <property type="entry name" value="FBOX"/>
    <property type="match status" value="1"/>
</dbReference>
<reference evidence="2" key="1">
    <citation type="journal article" date="2020" name="BMC Genomics">
        <title>Correction to: Identification and distribution of gene clusters required for synthesis of sphingolipid metabolism inhibitors in diverse species of the filamentous fungus Fusarium.</title>
        <authorList>
            <person name="Kim H.S."/>
            <person name="Lohmar J.M."/>
            <person name="Busman M."/>
            <person name="Brown D.W."/>
            <person name="Naumann T.A."/>
            <person name="Divon H.H."/>
            <person name="Lysoe E."/>
            <person name="Uhlig S."/>
            <person name="Proctor R.H."/>
        </authorList>
    </citation>
    <scope>NUCLEOTIDE SEQUENCE</scope>
    <source>
        <strain evidence="2">NRRL 20472</strain>
    </source>
</reference>
<evidence type="ECO:0000313" key="2">
    <source>
        <dbReference type="EMBL" id="KAF4959608.1"/>
    </source>
</evidence>
<sequence>MGGNDVYCALCGALAGIVVTDDEVDEDEYTYDQDRIAGLDTDWMADVRILGENPKSSSLQKAFLSKRATYDDSNYYELEEEDPMSTEFDSGSIRVYDWEEAHSVAIPFHAACFKILQKIAAPQNINYQTLYEVLKAHCGTDFESCLDYDYGEVTELQDQYWIVRRNTEYAIASPVDIPRVDQLTESILRESTSTLSHNEYRPSSTNNNPFDSLPPELLLKLLSSLDVSSLCRLRSVSKRVTAVTSTNSFWKGRVRDDMPWMTELLQRQDNTDDENIDWQKVYKALWGISIGKSSTDNLPSIGLQNRSRIWGICSGVMNEYLSRKQQHDREHEEEWDILRDARSSPMPTLTFPKQQNTTITNIGLITDLSESEYARPTILTSWTDENGLVGLAVESYATHGSQQSGTKNMDGNIENFEIPQDDWLSGIVITSRSVSKQADATDPERKVVGLQLLFVRRDPFQFGSSHGDLRILQVEPGQFIVGFTAAWANGKPLEKLAILQQPIAKPPLSGRERLTSTSTTPLDPLAMEYLWKDQLPPDGLRIAAFSSGYWHYNFQTDASPMESLIFGTSDEELEKIVAIGADVQFRGLEVVYADGHRRSIGPGLNAMQHISIDGPGGERVICFYITAQHILSGLRFVTNRGRQLIIGQPGPREKRYPPSESNGDGQIAMGMYCHWTSGDTAKANLAVAGGFSSSLNVPLGPNLETDAHGFHWNPSPPATSFREAGTIYGWRDVKSPRTMRVERAPSEQATVSWLDCGRPLKSIKITLCHGTRFSQLPLVAISLTHADDHTISSIGPTEFSPPEDTDGKNGHYWCWCALGSCHGNELEDQPHYVHHEWDINGLSLKSLNLWIDGEGALTGLQFEAQGGTKSPEWGYCDAGRPVKMDLRAESGWSPGLKFFFDSNQRSVTREDHVVVAIQIVEFRTG</sequence>
<dbReference type="EMBL" id="JABEXW010000658">
    <property type="protein sequence ID" value="KAF4959608.1"/>
    <property type="molecule type" value="Genomic_DNA"/>
</dbReference>
<evidence type="ECO:0000259" key="1">
    <source>
        <dbReference type="PROSITE" id="PS50181"/>
    </source>
</evidence>
<dbReference type="SUPFAM" id="SSF81383">
    <property type="entry name" value="F-box domain"/>
    <property type="match status" value="1"/>
</dbReference>
<gene>
    <name evidence="2" type="ORF">FSARC_10694</name>
</gene>
<dbReference type="Gene3D" id="2.100.10.30">
    <property type="entry name" value="Jacalin-like lectin domain"/>
    <property type="match status" value="1"/>
</dbReference>
<protein>
    <recommendedName>
        <fullName evidence="1">F-box domain-containing protein</fullName>
    </recommendedName>
</protein>
<reference evidence="2" key="2">
    <citation type="submission" date="2020-05" db="EMBL/GenBank/DDBJ databases">
        <authorList>
            <person name="Kim H.-S."/>
            <person name="Proctor R.H."/>
            <person name="Brown D.W."/>
        </authorList>
    </citation>
    <scope>NUCLEOTIDE SEQUENCE</scope>
    <source>
        <strain evidence="2">NRRL 20472</strain>
    </source>
</reference>
<dbReference type="InterPro" id="IPR001810">
    <property type="entry name" value="F-box_dom"/>
</dbReference>
<dbReference type="SUPFAM" id="SSF51101">
    <property type="entry name" value="Mannose-binding lectins"/>
    <property type="match status" value="1"/>
</dbReference>
<feature type="domain" description="F-box" evidence="1">
    <location>
        <begin position="207"/>
        <end position="253"/>
    </location>
</feature>
<dbReference type="AlphaFoldDB" id="A0A8H4TK82"/>
<comment type="caution">
    <text evidence="2">The sequence shown here is derived from an EMBL/GenBank/DDBJ whole genome shotgun (WGS) entry which is preliminary data.</text>
</comment>
<organism evidence="2 3">
    <name type="scientific">Fusarium sarcochroum</name>
    <dbReference type="NCBI Taxonomy" id="1208366"/>
    <lineage>
        <taxon>Eukaryota</taxon>
        <taxon>Fungi</taxon>
        <taxon>Dikarya</taxon>
        <taxon>Ascomycota</taxon>
        <taxon>Pezizomycotina</taxon>
        <taxon>Sordariomycetes</taxon>
        <taxon>Hypocreomycetidae</taxon>
        <taxon>Hypocreales</taxon>
        <taxon>Nectriaceae</taxon>
        <taxon>Fusarium</taxon>
        <taxon>Fusarium lateritium species complex</taxon>
    </lineage>
</organism>
<name>A0A8H4TK82_9HYPO</name>
<dbReference type="Pfam" id="PF12937">
    <property type="entry name" value="F-box-like"/>
    <property type="match status" value="1"/>
</dbReference>